<dbReference type="PANTHER" id="PTHR46013:SF4">
    <property type="entry name" value="B-CELL RECEPTOR CD22-RELATED"/>
    <property type="match status" value="1"/>
</dbReference>
<comment type="caution">
    <text evidence="2">The sequence shown here is derived from an EMBL/GenBank/DDBJ whole genome shotgun (WGS) entry which is preliminary data.</text>
</comment>
<evidence type="ECO:0000313" key="3">
    <source>
        <dbReference type="Proteomes" id="UP000825002"/>
    </source>
</evidence>
<dbReference type="PROSITE" id="PS50835">
    <property type="entry name" value="IG_LIKE"/>
    <property type="match status" value="1"/>
</dbReference>
<sequence>SSTVSQEPSEGKVTYVPGQSITLRCNSTEYKEFKWYRSKYVIANGTYNYGNFAESIVPSYSLSATDPKAFEPIIPNDDDVFEIRNERLRIPRANQSYIRDYKCQALRSDHDDSPKIEVTHEAAIFQVRAQPYIVDFDIATSHTRRSGIVTDGDRLEINCEVRSENQGPVNITWVKSRISDDESSYDEIPNDSSNDHIEIYNTNTFTRTLVIESVTLSDRSYYMCVANNNVTNVTTKTIFIRVKDKLIAFWPFVVGCGKSVVTKDFPDRPGHQRTCSRAVPIKKELRFSGRML</sequence>
<name>A0ABQ7SCN5_9ACAR</name>
<dbReference type="PANTHER" id="PTHR46013">
    <property type="entry name" value="VASCULAR CELL ADHESION MOLECULE 1"/>
    <property type="match status" value="1"/>
</dbReference>
<feature type="non-terminal residue" evidence="2">
    <location>
        <position position="1"/>
    </location>
</feature>
<protein>
    <recommendedName>
        <fullName evidence="1">Ig-like domain-containing protein</fullName>
    </recommendedName>
</protein>
<dbReference type="Gene3D" id="2.60.40.10">
    <property type="entry name" value="Immunoglobulins"/>
    <property type="match status" value="2"/>
</dbReference>
<proteinExistence type="predicted"/>
<dbReference type="InterPro" id="IPR003599">
    <property type="entry name" value="Ig_sub"/>
</dbReference>
<evidence type="ECO:0000259" key="1">
    <source>
        <dbReference type="PROSITE" id="PS50835"/>
    </source>
</evidence>
<dbReference type="InterPro" id="IPR003598">
    <property type="entry name" value="Ig_sub2"/>
</dbReference>
<accession>A0ABQ7SCN5</accession>
<dbReference type="SMART" id="SM00409">
    <property type="entry name" value="IG"/>
    <property type="match status" value="2"/>
</dbReference>
<dbReference type="InterPro" id="IPR036179">
    <property type="entry name" value="Ig-like_dom_sf"/>
</dbReference>
<gene>
    <name evidence="2" type="ORF">GZH46_00300</name>
</gene>
<dbReference type="EMBL" id="JAIFTH010000027">
    <property type="protein sequence ID" value="KAG9511137.1"/>
    <property type="molecule type" value="Genomic_DNA"/>
</dbReference>
<dbReference type="Pfam" id="PF13927">
    <property type="entry name" value="Ig_3"/>
    <property type="match status" value="1"/>
</dbReference>
<dbReference type="SMART" id="SM00408">
    <property type="entry name" value="IGc2"/>
    <property type="match status" value="2"/>
</dbReference>
<dbReference type="InterPro" id="IPR007110">
    <property type="entry name" value="Ig-like_dom"/>
</dbReference>
<keyword evidence="3" id="KW-1185">Reference proteome</keyword>
<reference evidence="2 3" key="1">
    <citation type="submission" date="2020-10" db="EMBL/GenBank/DDBJ databases">
        <authorList>
            <person name="Klimov P.B."/>
            <person name="Dyachkov S.M."/>
            <person name="Chetverikov P.E."/>
        </authorList>
    </citation>
    <scope>NUCLEOTIDE SEQUENCE [LARGE SCALE GENOMIC DNA]</scope>
    <source>
        <strain evidence="2">BMOC 18-1129-001#AD2665</strain>
        <tissue evidence="2">Entire mites</tissue>
    </source>
</reference>
<evidence type="ECO:0000313" key="2">
    <source>
        <dbReference type="EMBL" id="KAG9511137.1"/>
    </source>
</evidence>
<organism evidence="2 3">
    <name type="scientific">Fragariocoptes setiger</name>
    <dbReference type="NCBI Taxonomy" id="1670756"/>
    <lineage>
        <taxon>Eukaryota</taxon>
        <taxon>Metazoa</taxon>
        <taxon>Ecdysozoa</taxon>
        <taxon>Arthropoda</taxon>
        <taxon>Chelicerata</taxon>
        <taxon>Arachnida</taxon>
        <taxon>Acari</taxon>
        <taxon>Acariformes</taxon>
        <taxon>Trombidiformes</taxon>
        <taxon>Prostigmata</taxon>
        <taxon>Eupodina</taxon>
        <taxon>Eriophyoidea</taxon>
        <taxon>Phytoptidae</taxon>
        <taxon>Fragariocoptes</taxon>
    </lineage>
</organism>
<feature type="domain" description="Ig-like" evidence="1">
    <location>
        <begin position="131"/>
        <end position="239"/>
    </location>
</feature>
<dbReference type="SUPFAM" id="SSF48726">
    <property type="entry name" value="Immunoglobulin"/>
    <property type="match status" value="2"/>
</dbReference>
<dbReference type="Proteomes" id="UP000825002">
    <property type="component" value="Unassembled WGS sequence"/>
</dbReference>
<dbReference type="CDD" id="cd00096">
    <property type="entry name" value="Ig"/>
    <property type="match status" value="1"/>
</dbReference>
<dbReference type="InterPro" id="IPR013783">
    <property type="entry name" value="Ig-like_fold"/>
</dbReference>